<dbReference type="Proteomes" id="UP000292695">
    <property type="component" value="Unassembled WGS sequence"/>
</dbReference>
<dbReference type="SUPFAM" id="SSF53850">
    <property type="entry name" value="Periplasmic binding protein-like II"/>
    <property type="match status" value="1"/>
</dbReference>
<dbReference type="PANTHER" id="PTHR43649">
    <property type="entry name" value="ARABINOSE-BINDING PROTEIN-RELATED"/>
    <property type="match status" value="1"/>
</dbReference>
<feature type="chain" id="PRO_5039124733" evidence="1">
    <location>
        <begin position="36"/>
        <end position="460"/>
    </location>
</feature>
<evidence type="ECO:0000256" key="1">
    <source>
        <dbReference type="SAM" id="SignalP"/>
    </source>
</evidence>
<evidence type="ECO:0000313" key="3">
    <source>
        <dbReference type="Proteomes" id="UP000292695"/>
    </source>
</evidence>
<feature type="signal peptide" evidence="1">
    <location>
        <begin position="1"/>
        <end position="35"/>
    </location>
</feature>
<evidence type="ECO:0000313" key="2">
    <source>
        <dbReference type="EMBL" id="TCC32225.1"/>
    </source>
</evidence>
<gene>
    <name evidence="2" type="ORF">E0H50_18590</name>
</gene>
<dbReference type="InterPro" id="IPR006059">
    <property type="entry name" value="SBP"/>
</dbReference>
<dbReference type="EMBL" id="SJKA01000006">
    <property type="protein sequence ID" value="TCC32225.1"/>
    <property type="molecule type" value="Genomic_DNA"/>
</dbReference>
<proteinExistence type="predicted"/>
<keyword evidence="1" id="KW-0732">Signal</keyword>
<reference evidence="2 3" key="1">
    <citation type="submission" date="2019-02" db="EMBL/GenBank/DDBJ databases">
        <title>Kribbella capetownensis sp. nov. and Kribbella speibonae sp. nov., isolated from soil.</title>
        <authorList>
            <person name="Curtis S.M."/>
            <person name="Norton I."/>
            <person name="Everest G.J."/>
            <person name="Meyers P.R."/>
        </authorList>
    </citation>
    <scope>NUCLEOTIDE SEQUENCE [LARGE SCALE GENOMIC DNA]</scope>
    <source>
        <strain evidence="2 3">DSM 27082</strain>
    </source>
</reference>
<organism evidence="2 3">
    <name type="scientific">Kribbella sindirgiensis</name>
    <dbReference type="NCBI Taxonomy" id="1124744"/>
    <lineage>
        <taxon>Bacteria</taxon>
        <taxon>Bacillati</taxon>
        <taxon>Actinomycetota</taxon>
        <taxon>Actinomycetes</taxon>
        <taxon>Propionibacteriales</taxon>
        <taxon>Kribbellaceae</taxon>
        <taxon>Kribbella</taxon>
    </lineage>
</organism>
<accession>A0A4R0IU31</accession>
<dbReference type="Gene3D" id="3.40.190.10">
    <property type="entry name" value="Periplasmic binding protein-like II"/>
    <property type="match status" value="1"/>
</dbReference>
<sequence>MTSNSGLRRLEPSMSVKAARLVVALAAGLALVSCAPSTGSKTTGAGGDQGSGSGTVKMVLWPGPEGEAMGKVVEAYNAGQGAKDKIKVEMTLLSRQDTFSKEATLMAAKSSQQDIYFVASYNVGQYANSLDPLTSVDASNYFPVAVNGLKYQDKQYALPLDVSNHFLLYRKDLLDALLAAKSQWPAYAAVASKAIGEKRDPKPAAEWDWNDYIAMAAWFSKSANPSSPTQYGTILQAKNLLYNTMIWDDVLWGQGGSWTTPEGKANLDSPAAVKAVGVYSTIYKNGWTSKDSSQAEFPETQAALKAGKTAFALQWSAGFAELNDKTKSPLVAGKIAIAPVPGQKTHVHALAVALNKYSENKGAATKFLDYLATPDAMTAYAKAGGIPAMPDVLKANMSINPAFGQISESIDKYGYSVPVFPNTFQAYSKIAESLSGAWVGQQDAATALKTANASLQKLLG</sequence>
<name>A0A4R0IU31_9ACTN</name>
<dbReference type="Pfam" id="PF01547">
    <property type="entry name" value="SBP_bac_1"/>
    <property type="match status" value="1"/>
</dbReference>
<comment type="caution">
    <text evidence="2">The sequence shown here is derived from an EMBL/GenBank/DDBJ whole genome shotgun (WGS) entry which is preliminary data.</text>
</comment>
<keyword evidence="3" id="KW-1185">Reference proteome</keyword>
<dbReference type="OrthoDB" id="9780991at2"/>
<protein>
    <submittedName>
        <fullName evidence="2">Extracellular solute-binding protein</fullName>
    </submittedName>
</protein>
<dbReference type="AlphaFoldDB" id="A0A4R0IU31"/>
<dbReference type="PANTHER" id="PTHR43649:SF12">
    <property type="entry name" value="DIACETYLCHITOBIOSE BINDING PROTEIN DASA"/>
    <property type="match status" value="1"/>
</dbReference>
<dbReference type="InterPro" id="IPR050490">
    <property type="entry name" value="Bact_solute-bd_prot1"/>
</dbReference>